<comment type="caution">
    <text evidence="8">The sequence shown here is derived from an EMBL/GenBank/DDBJ whole genome shotgun (WGS) entry which is preliminary data.</text>
</comment>
<feature type="transmembrane region" description="Helical" evidence="6">
    <location>
        <begin position="63"/>
        <end position="81"/>
    </location>
</feature>
<keyword evidence="9" id="KW-1185">Reference proteome</keyword>
<dbReference type="Proteomes" id="UP000477782">
    <property type="component" value="Unassembled WGS sequence"/>
</dbReference>
<proteinExistence type="predicted"/>
<evidence type="ECO:0000256" key="1">
    <source>
        <dbReference type="ARBA" id="ARBA00004651"/>
    </source>
</evidence>
<keyword evidence="4 6" id="KW-1133">Transmembrane helix</keyword>
<protein>
    <submittedName>
        <fullName evidence="8">DMT family transporter</fullName>
    </submittedName>
</protein>
<dbReference type="RefSeq" id="WP_164627228.1">
    <property type="nucleotide sequence ID" value="NZ_JAAIVJ010000010.1"/>
</dbReference>
<sequence>MRLLLWTSLVMLAFAANSVLNRLAIRVEGMDPLAFAALRLGAGAVVLLVLAQGRTGPLMTKRRLVGTAGLLAYMLGFSLAYRQLDAGTGALILFGVVQLTMFAMALGAERVPANRILGALIAFAGLVWLVWPGAGARVDLAASGAMAVAGIGWAVYSLVGRRETAPLSATAASFALAALPAALVAFGFAAGPVGAGGLVLAVLSGAVTSGLGYALWYRVLPQLGTARAAVAQLTVPPLALGLGVLFLAERPGVVALAATAVILLGVGVSLVRVRP</sequence>
<evidence type="ECO:0000259" key="7">
    <source>
        <dbReference type="Pfam" id="PF00892"/>
    </source>
</evidence>
<evidence type="ECO:0000256" key="5">
    <source>
        <dbReference type="ARBA" id="ARBA00023136"/>
    </source>
</evidence>
<dbReference type="InterPro" id="IPR000620">
    <property type="entry name" value="EamA_dom"/>
</dbReference>
<feature type="transmembrane region" description="Helical" evidence="6">
    <location>
        <begin position="195"/>
        <end position="216"/>
    </location>
</feature>
<dbReference type="InterPro" id="IPR037185">
    <property type="entry name" value="EmrE-like"/>
</dbReference>
<dbReference type="InterPro" id="IPR051258">
    <property type="entry name" value="Diverse_Substrate_Transporter"/>
</dbReference>
<dbReference type="EMBL" id="JAAIVJ010000010">
    <property type="protein sequence ID" value="NEY91627.1"/>
    <property type="molecule type" value="Genomic_DNA"/>
</dbReference>
<dbReference type="PANTHER" id="PTHR42920:SF5">
    <property type="entry name" value="EAMA DOMAIN-CONTAINING PROTEIN"/>
    <property type="match status" value="1"/>
</dbReference>
<keyword evidence="2" id="KW-1003">Cell membrane</keyword>
<evidence type="ECO:0000256" key="3">
    <source>
        <dbReference type="ARBA" id="ARBA00022692"/>
    </source>
</evidence>
<comment type="subcellular location">
    <subcellularLocation>
        <location evidence="1">Cell membrane</location>
        <topology evidence="1">Multi-pass membrane protein</topology>
    </subcellularLocation>
</comment>
<dbReference type="PANTHER" id="PTHR42920">
    <property type="entry name" value="OS03G0707200 PROTEIN-RELATED"/>
    <property type="match status" value="1"/>
</dbReference>
<feature type="transmembrane region" description="Helical" evidence="6">
    <location>
        <begin position="115"/>
        <end position="134"/>
    </location>
</feature>
<feature type="domain" description="EamA" evidence="7">
    <location>
        <begin position="143"/>
        <end position="269"/>
    </location>
</feature>
<evidence type="ECO:0000313" key="9">
    <source>
        <dbReference type="Proteomes" id="UP000477782"/>
    </source>
</evidence>
<feature type="transmembrane region" description="Helical" evidence="6">
    <location>
        <begin position="87"/>
        <end position="108"/>
    </location>
</feature>
<dbReference type="SUPFAM" id="SSF103481">
    <property type="entry name" value="Multidrug resistance efflux transporter EmrE"/>
    <property type="match status" value="2"/>
</dbReference>
<feature type="transmembrane region" description="Helical" evidence="6">
    <location>
        <begin position="140"/>
        <end position="159"/>
    </location>
</feature>
<feature type="transmembrane region" description="Helical" evidence="6">
    <location>
        <begin position="228"/>
        <end position="248"/>
    </location>
</feature>
<feature type="transmembrane region" description="Helical" evidence="6">
    <location>
        <begin position="254"/>
        <end position="273"/>
    </location>
</feature>
<dbReference type="GO" id="GO:0005886">
    <property type="term" value="C:plasma membrane"/>
    <property type="evidence" value="ECO:0007669"/>
    <property type="project" value="UniProtKB-SubCell"/>
</dbReference>
<evidence type="ECO:0000256" key="2">
    <source>
        <dbReference type="ARBA" id="ARBA00022475"/>
    </source>
</evidence>
<keyword evidence="3 6" id="KW-0812">Transmembrane</keyword>
<gene>
    <name evidence="8" type="ORF">G4Z14_15110</name>
</gene>
<dbReference type="AlphaFoldDB" id="A0A6M0QW50"/>
<accession>A0A6M0QW50</accession>
<feature type="transmembrane region" description="Helical" evidence="6">
    <location>
        <begin position="32"/>
        <end position="51"/>
    </location>
</feature>
<evidence type="ECO:0000313" key="8">
    <source>
        <dbReference type="EMBL" id="NEY91627.1"/>
    </source>
</evidence>
<dbReference type="Pfam" id="PF00892">
    <property type="entry name" value="EamA"/>
    <property type="match status" value="1"/>
</dbReference>
<organism evidence="8 9">
    <name type="scientific">Tabrizicola oligotrophica</name>
    <dbReference type="NCBI Taxonomy" id="2710650"/>
    <lineage>
        <taxon>Bacteria</taxon>
        <taxon>Pseudomonadati</taxon>
        <taxon>Pseudomonadota</taxon>
        <taxon>Alphaproteobacteria</taxon>
        <taxon>Rhodobacterales</taxon>
        <taxon>Paracoccaceae</taxon>
        <taxon>Tabrizicola</taxon>
    </lineage>
</organism>
<feature type="transmembrane region" description="Helical" evidence="6">
    <location>
        <begin position="171"/>
        <end position="189"/>
    </location>
</feature>
<evidence type="ECO:0000256" key="6">
    <source>
        <dbReference type="SAM" id="Phobius"/>
    </source>
</evidence>
<evidence type="ECO:0000256" key="4">
    <source>
        <dbReference type="ARBA" id="ARBA00022989"/>
    </source>
</evidence>
<name>A0A6M0QW50_9RHOB</name>
<reference evidence="8 9" key="1">
    <citation type="submission" date="2020-02" db="EMBL/GenBank/DDBJ databases">
        <authorList>
            <person name="Chen W.-M."/>
        </authorList>
    </citation>
    <scope>NUCLEOTIDE SEQUENCE [LARGE SCALE GENOMIC DNA]</scope>
    <source>
        <strain evidence="8 9">KMS-5</strain>
    </source>
</reference>
<keyword evidence="5 6" id="KW-0472">Membrane</keyword>